<evidence type="ECO:0000259" key="3">
    <source>
        <dbReference type="Pfam" id="PF25456"/>
    </source>
</evidence>
<name>A0A7N9CVC7_MACFA</name>
<dbReference type="InterPro" id="IPR057367">
    <property type="entry name" value="Ig_PVRIG"/>
</dbReference>
<evidence type="ECO:0000256" key="1">
    <source>
        <dbReference type="SAM" id="MobiDB-lite"/>
    </source>
</evidence>
<dbReference type="Proteomes" id="UP000233100">
    <property type="component" value="Chromosome 3"/>
</dbReference>
<keyword evidence="5" id="KW-1185">Reference proteome</keyword>
<dbReference type="Bgee" id="ENSMFAG00000041336">
    <property type="expression patterns" value="Expressed in thymus and 3 other cell types or tissues"/>
</dbReference>
<feature type="region of interest" description="Disordered" evidence="1">
    <location>
        <begin position="282"/>
        <end position="306"/>
    </location>
</feature>
<accession>A0A7N9CVC7</accession>
<keyword evidence="2" id="KW-0812">Transmembrane</keyword>
<feature type="compositionally biased region" description="Pro residues" evidence="1">
    <location>
        <begin position="291"/>
        <end position="306"/>
    </location>
</feature>
<dbReference type="GO" id="GO:0038023">
    <property type="term" value="F:signaling receptor activity"/>
    <property type="evidence" value="ECO:0007669"/>
    <property type="project" value="InterPro"/>
</dbReference>
<keyword evidence="2" id="KW-0472">Membrane</keyword>
<dbReference type="GO" id="GO:0005886">
    <property type="term" value="C:plasma membrane"/>
    <property type="evidence" value="ECO:0007669"/>
    <property type="project" value="TreeGrafter"/>
</dbReference>
<keyword evidence="2" id="KW-1133">Transmembrane helix</keyword>
<feature type="domain" description="Transmembrane protein PVRIG immunoglobulin-like" evidence="3">
    <location>
        <begin position="42"/>
        <end position="153"/>
    </location>
</feature>
<evidence type="ECO:0000313" key="5">
    <source>
        <dbReference type="Proteomes" id="UP000233100"/>
    </source>
</evidence>
<dbReference type="Pfam" id="PF25456">
    <property type="entry name" value="Ig_PVRIG"/>
    <property type="match status" value="1"/>
</dbReference>
<reference evidence="4 5" key="1">
    <citation type="submission" date="2013-03" db="EMBL/GenBank/DDBJ databases">
        <authorList>
            <person name="Warren W."/>
            <person name="Wilson R.K."/>
        </authorList>
    </citation>
    <scope>NUCLEOTIDE SEQUENCE</scope>
</reference>
<sequence>MRTEAQVLALQSPEPGLEGAMGRRTLALPWVLLTLCVTAGTPEVWVQVQMEATELSSFTVHCGFLGPGSISLVTVSWGGPDGAGGTKLAVLHPELGTRQWAPARQARWETQSSISLALEDSGASSPFANTTFCCKFASFPEGSWESCGSLPPSSDPGLSAPPTPVPILRADLAGILGLSGVLLFGCGYLLHLLRRQKHRPTPRLQPSHTNSQALTAQAWVRRGAALGTRWQGKGGQGWTQAVQTHLTLLPPCRRPARPPRLLSTTLMPLSTPASAQLLWTRLTPTGGHRSPPTPHTSPRALPPRPPHPSLHVAALSLLRTDSTLRQGRGLPTPVPASLFSLTVGVPGPWKDASEFDERDHEATGLSPSLASWAPPPYFILGPPISVPRVLGQAHLLRMWSVCVHAWGCVGTGVSVCVTEPHSSRFLP</sequence>
<reference evidence="4" key="3">
    <citation type="submission" date="2025-09" db="UniProtKB">
        <authorList>
            <consortium name="Ensembl"/>
        </authorList>
    </citation>
    <scope>IDENTIFICATION</scope>
</reference>
<evidence type="ECO:0000256" key="2">
    <source>
        <dbReference type="SAM" id="Phobius"/>
    </source>
</evidence>
<reference evidence="4" key="2">
    <citation type="submission" date="2025-08" db="UniProtKB">
        <authorList>
            <consortium name="Ensembl"/>
        </authorList>
    </citation>
    <scope>IDENTIFICATION</scope>
</reference>
<feature type="transmembrane region" description="Helical" evidence="2">
    <location>
        <begin position="172"/>
        <end position="193"/>
    </location>
</feature>
<dbReference type="PANTHER" id="PTHR39220:SF1">
    <property type="entry name" value="TRANSMEMBRANE PROTEIN PVRIG"/>
    <property type="match status" value="1"/>
</dbReference>
<dbReference type="Ensembl" id="ENSMFAT00000102410.1">
    <property type="protein sequence ID" value="ENSMFAP00000053496.1"/>
    <property type="gene ID" value="ENSMFAG00000041336.2"/>
</dbReference>
<dbReference type="GeneTree" id="ENSGT00390000017799"/>
<evidence type="ECO:0000313" key="4">
    <source>
        <dbReference type="Ensembl" id="ENSMFAP00000053496.1"/>
    </source>
</evidence>
<dbReference type="GO" id="GO:0050860">
    <property type="term" value="P:negative regulation of T cell receptor signaling pathway"/>
    <property type="evidence" value="ECO:0007669"/>
    <property type="project" value="InterPro"/>
</dbReference>
<organism evidence="4 5">
    <name type="scientific">Macaca fascicularis</name>
    <name type="common">Crab-eating macaque</name>
    <name type="synonym">Cynomolgus monkey</name>
    <dbReference type="NCBI Taxonomy" id="9541"/>
    <lineage>
        <taxon>Eukaryota</taxon>
        <taxon>Metazoa</taxon>
        <taxon>Chordata</taxon>
        <taxon>Craniata</taxon>
        <taxon>Vertebrata</taxon>
        <taxon>Euteleostomi</taxon>
        <taxon>Mammalia</taxon>
        <taxon>Eutheria</taxon>
        <taxon>Euarchontoglires</taxon>
        <taxon>Primates</taxon>
        <taxon>Haplorrhini</taxon>
        <taxon>Catarrhini</taxon>
        <taxon>Cercopithecidae</taxon>
        <taxon>Cercopithecinae</taxon>
        <taxon>Macaca</taxon>
    </lineage>
</organism>
<dbReference type="InterPro" id="IPR034452">
    <property type="entry name" value="TM_PVRIG"/>
</dbReference>
<protein>
    <recommendedName>
        <fullName evidence="3">Transmembrane protein PVRIG immunoglobulin-like domain-containing protein</fullName>
    </recommendedName>
</protein>
<dbReference type="AlphaFoldDB" id="A0A7N9CVC7"/>
<dbReference type="PANTHER" id="PTHR39220">
    <property type="entry name" value="TRANSMEMBRANE PROTEIN PVRIG"/>
    <property type="match status" value="1"/>
</dbReference>
<proteinExistence type="predicted"/>